<evidence type="ECO:0000313" key="3">
    <source>
        <dbReference type="Proteomes" id="UP001630127"/>
    </source>
</evidence>
<feature type="transmembrane region" description="Helical" evidence="1">
    <location>
        <begin position="86"/>
        <end position="105"/>
    </location>
</feature>
<accession>A0ABD3ARP6</accession>
<evidence type="ECO:0000256" key="1">
    <source>
        <dbReference type="SAM" id="Phobius"/>
    </source>
</evidence>
<comment type="caution">
    <text evidence="2">The sequence shown here is derived from an EMBL/GenBank/DDBJ whole genome shotgun (WGS) entry which is preliminary data.</text>
</comment>
<keyword evidence="1" id="KW-1133">Transmembrane helix</keyword>
<reference evidence="2 3" key="1">
    <citation type="submission" date="2024-11" db="EMBL/GenBank/DDBJ databases">
        <title>A near-complete genome assembly of Cinchona calisaya.</title>
        <authorList>
            <person name="Lian D.C."/>
            <person name="Zhao X.W."/>
            <person name="Wei L."/>
        </authorList>
    </citation>
    <scope>NUCLEOTIDE SEQUENCE [LARGE SCALE GENOMIC DNA]</scope>
    <source>
        <tissue evidence="2">Nenye</tissue>
    </source>
</reference>
<name>A0ABD3ARP6_9GENT</name>
<organism evidence="2 3">
    <name type="scientific">Cinchona calisaya</name>
    <dbReference type="NCBI Taxonomy" id="153742"/>
    <lineage>
        <taxon>Eukaryota</taxon>
        <taxon>Viridiplantae</taxon>
        <taxon>Streptophyta</taxon>
        <taxon>Embryophyta</taxon>
        <taxon>Tracheophyta</taxon>
        <taxon>Spermatophyta</taxon>
        <taxon>Magnoliopsida</taxon>
        <taxon>eudicotyledons</taxon>
        <taxon>Gunneridae</taxon>
        <taxon>Pentapetalae</taxon>
        <taxon>asterids</taxon>
        <taxon>lamiids</taxon>
        <taxon>Gentianales</taxon>
        <taxon>Rubiaceae</taxon>
        <taxon>Cinchonoideae</taxon>
        <taxon>Cinchoneae</taxon>
        <taxon>Cinchona</taxon>
    </lineage>
</organism>
<proteinExistence type="predicted"/>
<keyword evidence="3" id="KW-1185">Reference proteome</keyword>
<keyword evidence="1" id="KW-0472">Membrane</keyword>
<sequence length="106" mass="12087">ETIPTIDGIKYSYNWGLLGVDQILFGIKIKFRKNIFSFILLNIYSKVHDAAAQDIFRLILPSHLILNLCTPFFFSHHSHRDGWCVQFFLSFLILDGLLAIGGAMIS</sequence>
<dbReference type="EMBL" id="JBJUIK010000003">
    <property type="protein sequence ID" value="KAL3533865.1"/>
    <property type="molecule type" value="Genomic_DNA"/>
</dbReference>
<feature type="non-terminal residue" evidence="2">
    <location>
        <position position="1"/>
    </location>
</feature>
<keyword evidence="1" id="KW-0812">Transmembrane</keyword>
<evidence type="ECO:0000313" key="2">
    <source>
        <dbReference type="EMBL" id="KAL3533865.1"/>
    </source>
</evidence>
<protein>
    <submittedName>
        <fullName evidence="2">Uncharacterized protein</fullName>
    </submittedName>
</protein>
<gene>
    <name evidence="2" type="ORF">ACH5RR_007386</name>
</gene>
<dbReference type="Proteomes" id="UP001630127">
    <property type="component" value="Unassembled WGS sequence"/>
</dbReference>
<dbReference type="AlphaFoldDB" id="A0ABD3ARP6"/>